<evidence type="ECO:0000313" key="3">
    <source>
        <dbReference type="Proteomes" id="UP001158576"/>
    </source>
</evidence>
<dbReference type="Proteomes" id="UP001158576">
    <property type="component" value="Chromosome XSR"/>
</dbReference>
<feature type="coiled-coil region" evidence="1">
    <location>
        <begin position="78"/>
        <end position="133"/>
    </location>
</feature>
<keyword evidence="3" id="KW-1185">Reference proteome</keyword>
<organism evidence="2 3">
    <name type="scientific">Oikopleura dioica</name>
    <name type="common">Tunicate</name>
    <dbReference type="NCBI Taxonomy" id="34765"/>
    <lineage>
        <taxon>Eukaryota</taxon>
        <taxon>Metazoa</taxon>
        <taxon>Chordata</taxon>
        <taxon>Tunicata</taxon>
        <taxon>Appendicularia</taxon>
        <taxon>Copelata</taxon>
        <taxon>Oikopleuridae</taxon>
        <taxon>Oikopleura</taxon>
    </lineage>
</organism>
<evidence type="ECO:0000256" key="1">
    <source>
        <dbReference type="SAM" id="Coils"/>
    </source>
</evidence>
<evidence type="ECO:0000313" key="2">
    <source>
        <dbReference type="EMBL" id="CAG5094302.1"/>
    </source>
</evidence>
<name>A0ABN7S7C7_OIKDI</name>
<protein>
    <submittedName>
        <fullName evidence="2">Oidioi.mRNA.OKI2018_I69.XSR.g13438.t1.cds</fullName>
    </submittedName>
</protein>
<reference evidence="2 3" key="1">
    <citation type="submission" date="2021-04" db="EMBL/GenBank/DDBJ databases">
        <authorList>
            <person name="Bliznina A."/>
        </authorList>
    </citation>
    <scope>NUCLEOTIDE SEQUENCE [LARGE SCALE GENOMIC DNA]</scope>
</reference>
<sequence length="321" mass="36775">MAPKKAKRKMEGNGTGEKLVKLEIKEEKMCAHCNKLVISYQVHEEEYLCQLCAKELVFKWMQVVTCITDGQVFVEESIRSVEESIRKIEEEKNTAVAAAEHAQKKIDKATAKLRALEGELTAKQAKKVQDEAKLSGCVEDLGLKNYHSDLKKKQVELANKLGREDGYGHAHTWEGCHTWMQGLIYLCQMISVGITRVHLKIPPEKLNPWQPITHSGHGWGFLLKYNKIFDTEDFLTIHLENIGRDFNFNVDVRILNNRGFTENGNFNVTFIHDPTGNSKAVETDGSRVRRQKVQFMVEKKKPSEYWLIVNFTIRPKGKGFE</sequence>
<accession>A0ABN7S7C7</accession>
<proteinExistence type="predicted"/>
<keyword evidence="1" id="KW-0175">Coiled coil</keyword>
<gene>
    <name evidence="2" type="ORF">OKIOD_LOCUS4996</name>
</gene>
<dbReference type="EMBL" id="OU015569">
    <property type="protein sequence ID" value="CAG5094302.1"/>
    <property type="molecule type" value="Genomic_DNA"/>
</dbReference>